<dbReference type="InterPro" id="IPR029063">
    <property type="entry name" value="SAM-dependent_MTases_sf"/>
</dbReference>
<dbReference type="EC" id="2.1.1.72" evidence="2"/>
<evidence type="ECO:0000256" key="1">
    <source>
        <dbReference type="ARBA" id="ARBA00006594"/>
    </source>
</evidence>
<evidence type="ECO:0000313" key="11">
    <source>
        <dbReference type="Proteomes" id="UP000184041"/>
    </source>
</evidence>
<feature type="domain" description="DNA methylase adenine-specific" evidence="8">
    <location>
        <begin position="161"/>
        <end position="475"/>
    </location>
</feature>
<evidence type="ECO:0000259" key="9">
    <source>
        <dbReference type="Pfam" id="PF12161"/>
    </source>
</evidence>
<protein>
    <recommendedName>
        <fullName evidence="2">site-specific DNA-methyltransferase (adenine-specific)</fullName>
        <ecNumber evidence="2">2.1.1.72</ecNumber>
    </recommendedName>
</protein>
<dbReference type="EMBL" id="FQUS01000013">
    <property type="protein sequence ID" value="SHF76475.1"/>
    <property type="molecule type" value="Genomic_DNA"/>
</dbReference>
<dbReference type="InterPro" id="IPR003356">
    <property type="entry name" value="DNA_methylase_A-5"/>
</dbReference>
<keyword evidence="4" id="KW-0808">Transferase</keyword>
<dbReference type="GO" id="GO:0009307">
    <property type="term" value="P:DNA restriction-modification system"/>
    <property type="evidence" value="ECO:0007669"/>
    <property type="project" value="UniProtKB-KW"/>
</dbReference>
<evidence type="ECO:0000256" key="7">
    <source>
        <dbReference type="ARBA" id="ARBA00047942"/>
    </source>
</evidence>
<accession>A0A1M5EBA5</accession>
<proteinExistence type="inferred from homology"/>
<evidence type="ECO:0000313" key="10">
    <source>
        <dbReference type="EMBL" id="SHF76475.1"/>
    </source>
</evidence>
<dbReference type="STRING" id="1194090.SAMN05443144_1136"/>
<gene>
    <name evidence="10" type="ORF">SAMN05443144_1136</name>
</gene>
<evidence type="ECO:0000259" key="8">
    <source>
        <dbReference type="Pfam" id="PF02384"/>
    </source>
</evidence>
<organism evidence="10 11">
    <name type="scientific">Fodinibius roseus</name>
    <dbReference type="NCBI Taxonomy" id="1194090"/>
    <lineage>
        <taxon>Bacteria</taxon>
        <taxon>Pseudomonadati</taxon>
        <taxon>Balneolota</taxon>
        <taxon>Balneolia</taxon>
        <taxon>Balneolales</taxon>
        <taxon>Balneolaceae</taxon>
        <taxon>Fodinibius</taxon>
    </lineage>
</organism>
<dbReference type="Pfam" id="PF12161">
    <property type="entry name" value="HsdM_N"/>
    <property type="match status" value="1"/>
</dbReference>
<evidence type="ECO:0000256" key="4">
    <source>
        <dbReference type="ARBA" id="ARBA00022679"/>
    </source>
</evidence>
<comment type="catalytic activity">
    <reaction evidence="7">
        <text>a 2'-deoxyadenosine in DNA + S-adenosyl-L-methionine = an N(6)-methyl-2'-deoxyadenosine in DNA + S-adenosyl-L-homocysteine + H(+)</text>
        <dbReference type="Rhea" id="RHEA:15197"/>
        <dbReference type="Rhea" id="RHEA-COMP:12418"/>
        <dbReference type="Rhea" id="RHEA-COMP:12419"/>
        <dbReference type="ChEBI" id="CHEBI:15378"/>
        <dbReference type="ChEBI" id="CHEBI:57856"/>
        <dbReference type="ChEBI" id="CHEBI:59789"/>
        <dbReference type="ChEBI" id="CHEBI:90615"/>
        <dbReference type="ChEBI" id="CHEBI:90616"/>
        <dbReference type="EC" id="2.1.1.72"/>
    </reaction>
</comment>
<evidence type="ECO:0000256" key="3">
    <source>
        <dbReference type="ARBA" id="ARBA00022603"/>
    </source>
</evidence>
<dbReference type="PANTHER" id="PTHR42933">
    <property type="entry name" value="SLR6095 PROTEIN"/>
    <property type="match status" value="1"/>
</dbReference>
<dbReference type="Gene3D" id="3.40.50.150">
    <property type="entry name" value="Vaccinia Virus protein VP39"/>
    <property type="match status" value="1"/>
</dbReference>
<name>A0A1M5EBA5_9BACT</name>
<evidence type="ECO:0000256" key="5">
    <source>
        <dbReference type="ARBA" id="ARBA00022691"/>
    </source>
</evidence>
<feature type="domain" description="N6 adenine-specific DNA methyltransferase N-terminal" evidence="9">
    <location>
        <begin position="14"/>
        <end position="146"/>
    </location>
</feature>
<dbReference type="InterPro" id="IPR002052">
    <property type="entry name" value="DNA_methylase_N6_adenine_CS"/>
</dbReference>
<dbReference type="Proteomes" id="UP000184041">
    <property type="component" value="Unassembled WGS sequence"/>
</dbReference>
<dbReference type="GO" id="GO:0009007">
    <property type="term" value="F:site-specific DNA-methyltransferase (adenine-specific) activity"/>
    <property type="evidence" value="ECO:0007669"/>
    <property type="project" value="UniProtKB-EC"/>
</dbReference>
<dbReference type="PRINTS" id="PR00507">
    <property type="entry name" value="N12N6MTFRASE"/>
</dbReference>
<dbReference type="InterPro" id="IPR022749">
    <property type="entry name" value="D12N6_MeTrfase_N"/>
</dbReference>
<keyword evidence="6" id="KW-0680">Restriction system</keyword>
<dbReference type="SUPFAM" id="SSF53335">
    <property type="entry name" value="S-adenosyl-L-methionine-dependent methyltransferases"/>
    <property type="match status" value="1"/>
</dbReference>
<dbReference type="Pfam" id="PF02384">
    <property type="entry name" value="N6_Mtase"/>
    <property type="match status" value="1"/>
</dbReference>
<dbReference type="PROSITE" id="PS00092">
    <property type="entry name" value="N6_MTASE"/>
    <property type="match status" value="1"/>
</dbReference>
<reference evidence="10 11" key="1">
    <citation type="submission" date="2016-11" db="EMBL/GenBank/DDBJ databases">
        <authorList>
            <person name="Jaros S."/>
            <person name="Januszkiewicz K."/>
            <person name="Wedrychowicz H."/>
        </authorList>
    </citation>
    <scope>NUCLEOTIDE SEQUENCE [LARGE SCALE GENOMIC DNA]</scope>
    <source>
        <strain evidence="10 11">DSM 21986</strain>
    </source>
</reference>
<sequence>MEIRNKAQQERIDFIWKIANLLRGPYRPPQYRKVMLPLTVLWRLDSVLLPTKEDVIKKHQELEPQDLPDKAVERILKKEAGLNFYNTSPLTLGKMVDAHENLDQDLKTYIKSFSKNARKIIQRFQFEEEIDKLEESNRLYKVMKEFKDVDLSPATVSNLDMGYIFEELIRRFNEQANEEAGDHFTPREVIELMANVLYTYDDDLFNKEGLLVKIYDPTCGTGGMLSESERYIEQHSEGLNIELFGQEFNDESWAICASDMLIKGESPENIVFGDTLGDGKTEDGYKNETFHYMLANPPYGVEWYPEEDVVKKEHEDLGFNGRFGAGYPRIDDGSFLFLQHMISKMVAPPEDGGRGSRIGIVFNASPLYSGNAGSGTSNIRRWIIENDWLETIIALPDQLFYNTGINTYIWIVTNRKRPDRRGSVQLIDGTEHYQDMDKSLGSKRHEITSNQIDELTNIYGAFEECKYSKICDIREFGFIKLTVERPLRLNFQATDRRIKRLWDERAFNNLAKSRKRKDKKAQKEEIKKGEKKQEAIIEALKTLDSSIIYKNREKFMNDVEGVLDAADISVKKTVRDNIWKAIAEQDETANICRDSKGNPEPDSDLRDYENVPFPNDIKLPLPLGYHKDSDLSELLEQVKDYCDQYFENEVKPHFPDAWVDYEKIKIGYEIPLYRKFYDFDQTRDLEEIEADIKNIEQDIVDMLGDITGSNKMQ</sequence>
<dbReference type="GO" id="GO:0003677">
    <property type="term" value="F:DNA binding"/>
    <property type="evidence" value="ECO:0007669"/>
    <property type="project" value="InterPro"/>
</dbReference>
<keyword evidence="11" id="KW-1185">Reference proteome</keyword>
<dbReference type="AlphaFoldDB" id="A0A1M5EBA5"/>
<dbReference type="GO" id="GO:0032259">
    <property type="term" value="P:methylation"/>
    <property type="evidence" value="ECO:0007669"/>
    <property type="project" value="UniProtKB-KW"/>
</dbReference>
<dbReference type="PANTHER" id="PTHR42933:SF3">
    <property type="entry name" value="TYPE I RESTRICTION ENZYME MJAVIII METHYLASE SUBUNIT"/>
    <property type="match status" value="1"/>
</dbReference>
<keyword evidence="3" id="KW-0489">Methyltransferase</keyword>
<evidence type="ECO:0000256" key="6">
    <source>
        <dbReference type="ARBA" id="ARBA00022747"/>
    </source>
</evidence>
<evidence type="ECO:0000256" key="2">
    <source>
        <dbReference type="ARBA" id="ARBA00011900"/>
    </source>
</evidence>
<keyword evidence="5" id="KW-0949">S-adenosyl-L-methionine</keyword>
<comment type="similarity">
    <text evidence="1">Belongs to the N(4)/N(6)-methyltransferase family.</text>
</comment>
<dbReference type="InterPro" id="IPR051537">
    <property type="entry name" value="DNA_Adenine_Mtase"/>
</dbReference>
<dbReference type="GO" id="GO:0008170">
    <property type="term" value="F:N-methyltransferase activity"/>
    <property type="evidence" value="ECO:0007669"/>
    <property type="project" value="InterPro"/>
</dbReference>